<dbReference type="SMART" id="SM00192">
    <property type="entry name" value="LDLa"/>
    <property type="match status" value="3"/>
</dbReference>
<dbReference type="PANTHER" id="PTHR24270">
    <property type="entry name" value="LOW-DENSITY LIPOPROTEIN RECEPTOR-RELATED"/>
    <property type="match status" value="1"/>
</dbReference>
<dbReference type="InterPro" id="IPR023415">
    <property type="entry name" value="LDLR_class-A_CS"/>
</dbReference>
<dbReference type="PANTHER" id="PTHR24270:SF62">
    <property type="entry name" value="LOW-DENSITY LIPOPROTEIN RECEPTOR-RELATED PROTEIN 2"/>
    <property type="match status" value="1"/>
</dbReference>
<dbReference type="InterPro" id="IPR003599">
    <property type="entry name" value="Ig_sub"/>
</dbReference>
<dbReference type="InterPro" id="IPR007110">
    <property type="entry name" value="Ig-like_dom"/>
</dbReference>
<feature type="disulfide bond" evidence="8">
    <location>
        <begin position="62"/>
        <end position="74"/>
    </location>
</feature>
<comment type="caution">
    <text evidence="8">Lacks conserved residue(s) required for the propagation of feature annotation.</text>
</comment>
<keyword evidence="3" id="KW-0812">Transmembrane</keyword>
<dbReference type="EMBL" id="JBAMIC010000007">
    <property type="protein sequence ID" value="KAK7106139.1"/>
    <property type="molecule type" value="Genomic_DNA"/>
</dbReference>
<feature type="disulfide bond" evidence="8">
    <location>
        <begin position="31"/>
        <end position="49"/>
    </location>
</feature>
<dbReference type="Gene3D" id="4.10.400.10">
    <property type="entry name" value="Low-density Lipoprotein Receptor"/>
    <property type="match status" value="3"/>
</dbReference>
<dbReference type="SUPFAM" id="SSF57424">
    <property type="entry name" value="LDL receptor-like module"/>
    <property type="match status" value="3"/>
</dbReference>
<feature type="signal peptide" evidence="10">
    <location>
        <begin position="1"/>
        <end position="20"/>
    </location>
</feature>
<dbReference type="CDD" id="cd00096">
    <property type="entry name" value="Ig"/>
    <property type="match status" value="1"/>
</dbReference>
<feature type="domain" description="Ig-like" evidence="11">
    <location>
        <begin position="158"/>
        <end position="242"/>
    </location>
</feature>
<evidence type="ECO:0000313" key="12">
    <source>
        <dbReference type="EMBL" id="KAK7106139.1"/>
    </source>
</evidence>
<dbReference type="GO" id="GO:0012505">
    <property type="term" value="C:endomembrane system"/>
    <property type="evidence" value="ECO:0007669"/>
    <property type="project" value="UniProtKB-SubCell"/>
</dbReference>
<keyword evidence="4" id="KW-0677">Repeat</keyword>
<reference evidence="12 13" key="1">
    <citation type="submission" date="2024-02" db="EMBL/GenBank/DDBJ databases">
        <title>Chromosome-scale genome assembly of the rough periwinkle Littorina saxatilis.</title>
        <authorList>
            <person name="De Jode A."/>
            <person name="Faria R."/>
            <person name="Formenti G."/>
            <person name="Sims Y."/>
            <person name="Smith T.P."/>
            <person name="Tracey A."/>
            <person name="Wood J.M.D."/>
            <person name="Zagrodzka Z.B."/>
            <person name="Johannesson K."/>
            <person name="Butlin R.K."/>
            <person name="Leder E.H."/>
        </authorList>
    </citation>
    <scope>NUCLEOTIDE SEQUENCE [LARGE SCALE GENOMIC DNA]</scope>
    <source>
        <strain evidence="12">Snail1</strain>
        <tissue evidence="12">Muscle</tissue>
    </source>
</reference>
<keyword evidence="5" id="KW-1133">Transmembrane helix</keyword>
<evidence type="ECO:0000256" key="1">
    <source>
        <dbReference type="ARBA" id="ARBA00004167"/>
    </source>
</evidence>
<evidence type="ECO:0000256" key="6">
    <source>
        <dbReference type="ARBA" id="ARBA00023136"/>
    </source>
</evidence>
<dbReference type="AlphaFoldDB" id="A0AAN9BJ68"/>
<sequence length="438" mass="49247">MIATTYLGVVIPSFIVLIESQVCPHSNTWECNNGECIWYDRRCDGDIHCDGSDENNCENWKCSENWWKCGDYKCIWNFDRCTGTIDCTDGSDERNCERWHCLRSHWKCGGNTLCITISARCNGADECADGSDEEHCDVSVARNLTVDGHNDTITVDGDGRKTLIMKCRVFGRVKTLVTFKKESVQFGNVSFPPYTIKYRRVVTWTYDAALTLSDVTCEDTGRYTCTVGTDNNGYDSKSIQLNVNCSGKKYGGKLTCPFEWYIGKRVKLTLTLDRSKWPFICRTDPDRREAWFEVIRWNDTGRQSTMCTVVNITSPEACQGAYISGTIGCGCVKKTKWLFILEFNFVMNVSLYGNWSVDTYCLRTDFSEPIKFHVTPECNVRPEPPPRINPSSSEGGAGGPVTTQRGQTNVTLTCGIAGRTIGVCWCFCPTSSPDLVQE</sequence>
<dbReference type="PRINTS" id="PR00261">
    <property type="entry name" value="LDLRECEPTOR"/>
</dbReference>
<name>A0AAN9BJ68_9CAEN</name>
<dbReference type="GO" id="GO:0016192">
    <property type="term" value="P:vesicle-mediated transport"/>
    <property type="evidence" value="ECO:0007669"/>
    <property type="project" value="UniProtKB-ARBA"/>
</dbReference>
<dbReference type="PROSITE" id="PS50835">
    <property type="entry name" value="IG_LIKE"/>
    <property type="match status" value="1"/>
</dbReference>
<dbReference type="SUPFAM" id="SSF48726">
    <property type="entry name" value="Immunoglobulin"/>
    <property type="match status" value="1"/>
</dbReference>
<feature type="region of interest" description="Disordered" evidence="9">
    <location>
        <begin position="381"/>
        <end position="404"/>
    </location>
</feature>
<gene>
    <name evidence="12" type="ORF">V1264_017431</name>
</gene>
<dbReference type="GO" id="GO:0005886">
    <property type="term" value="C:plasma membrane"/>
    <property type="evidence" value="ECO:0007669"/>
    <property type="project" value="TreeGrafter"/>
</dbReference>
<keyword evidence="7 8" id="KW-1015">Disulfide bond</keyword>
<dbReference type="Pfam" id="PF07686">
    <property type="entry name" value="V-set"/>
    <property type="match status" value="1"/>
</dbReference>
<feature type="disulfide bond" evidence="8">
    <location>
        <begin position="81"/>
        <end position="96"/>
    </location>
</feature>
<dbReference type="InterPro" id="IPR002172">
    <property type="entry name" value="LDrepeatLR_classA_rpt"/>
</dbReference>
<dbReference type="Pfam" id="PF00057">
    <property type="entry name" value="Ldl_recept_a"/>
    <property type="match status" value="2"/>
</dbReference>
<comment type="caution">
    <text evidence="12">The sequence shown here is derived from an EMBL/GenBank/DDBJ whole genome shotgun (WGS) entry which is preliminary data.</text>
</comment>
<evidence type="ECO:0000259" key="11">
    <source>
        <dbReference type="PROSITE" id="PS50835"/>
    </source>
</evidence>
<evidence type="ECO:0000256" key="3">
    <source>
        <dbReference type="ARBA" id="ARBA00022692"/>
    </source>
</evidence>
<evidence type="ECO:0000256" key="5">
    <source>
        <dbReference type="ARBA" id="ARBA00022989"/>
    </source>
</evidence>
<evidence type="ECO:0000256" key="2">
    <source>
        <dbReference type="ARBA" id="ARBA00004308"/>
    </source>
</evidence>
<organism evidence="12 13">
    <name type="scientific">Littorina saxatilis</name>
    <dbReference type="NCBI Taxonomy" id="31220"/>
    <lineage>
        <taxon>Eukaryota</taxon>
        <taxon>Metazoa</taxon>
        <taxon>Spiralia</taxon>
        <taxon>Lophotrochozoa</taxon>
        <taxon>Mollusca</taxon>
        <taxon>Gastropoda</taxon>
        <taxon>Caenogastropoda</taxon>
        <taxon>Littorinimorpha</taxon>
        <taxon>Littorinoidea</taxon>
        <taxon>Littorinidae</taxon>
        <taxon>Littorina</taxon>
    </lineage>
</organism>
<dbReference type="InterPro" id="IPR013106">
    <property type="entry name" value="Ig_V-set"/>
</dbReference>
<accession>A0AAN9BJ68</accession>
<dbReference type="InterPro" id="IPR036179">
    <property type="entry name" value="Ig-like_dom_sf"/>
</dbReference>
<evidence type="ECO:0000256" key="7">
    <source>
        <dbReference type="ARBA" id="ARBA00023157"/>
    </source>
</evidence>
<dbReference type="Proteomes" id="UP001374579">
    <property type="component" value="Unassembled WGS sequence"/>
</dbReference>
<dbReference type="CDD" id="cd00112">
    <property type="entry name" value="LDLa"/>
    <property type="match status" value="3"/>
</dbReference>
<dbReference type="InterPro" id="IPR050685">
    <property type="entry name" value="LDLR"/>
</dbReference>
<dbReference type="SMART" id="SM00409">
    <property type="entry name" value="IG"/>
    <property type="match status" value="1"/>
</dbReference>
<evidence type="ECO:0000256" key="4">
    <source>
        <dbReference type="ARBA" id="ARBA00022737"/>
    </source>
</evidence>
<evidence type="ECO:0000313" key="13">
    <source>
        <dbReference type="Proteomes" id="UP001374579"/>
    </source>
</evidence>
<comment type="subcellular location">
    <subcellularLocation>
        <location evidence="2">Endomembrane system</location>
    </subcellularLocation>
    <subcellularLocation>
        <location evidence="1">Membrane</location>
        <topology evidence="1">Single-pass membrane protein</topology>
    </subcellularLocation>
</comment>
<proteinExistence type="predicted"/>
<dbReference type="InterPro" id="IPR036055">
    <property type="entry name" value="LDL_receptor-like_sf"/>
</dbReference>
<feature type="disulfide bond" evidence="8">
    <location>
        <begin position="69"/>
        <end position="87"/>
    </location>
</feature>
<dbReference type="Gene3D" id="2.60.40.10">
    <property type="entry name" value="Immunoglobulins"/>
    <property type="match status" value="1"/>
</dbReference>
<evidence type="ECO:0000256" key="8">
    <source>
        <dbReference type="PROSITE-ProRule" id="PRU00124"/>
    </source>
</evidence>
<feature type="disulfide bond" evidence="8">
    <location>
        <begin position="121"/>
        <end position="136"/>
    </location>
</feature>
<dbReference type="InterPro" id="IPR013783">
    <property type="entry name" value="Ig-like_fold"/>
</dbReference>
<dbReference type="PROSITE" id="PS01209">
    <property type="entry name" value="LDLRA_1"/>
    <property type="match status" value="1"/>
</dbReference>
<keyword evidence="10" id="KW-0732">Signal</keyword>
<keyword evidence="13" id="KW-1185">Reference proteome</keyword>
<keyword evidence="6" id="KW-0472">Membrane</keyword>
<protein>
    <recommendedName>
        <fullName evidence="11">Ig-like domain-containing protein</fullName>
    </recommendedName>
</protein>
<dbReference type="PROSITE" id="PS50068">
    <property type="entry name" value="LDLRA_2"/>
    <property type="match status" value="3"/>
</dbReference>
<evidence type="ECO:0000256" key="9">
    <source>
        <dbReference type="SAM" id="MobiDB-lite"/>
    </source>
</evidence>
<evidence type="ECO:0000256" key="10">
    <source>
        <dbReference type="SAM" id="SignalP"/>
    </source>
</evidence>
<feature type="chain" id="PRO_5043023707" description="Ig-like domain-containing protein" evidence="10">
    <location>
        <begin position="21"/>
        <end position="438"/>
    </location>
</feature>